<evidence type="ECO:0000259" key="4">
    <source>
        <dbReference type="PROSITE" id="PS50835"/>
    </source>
</evidence>
<dbReference type="GO" id="GO:0008046">
    <property type="term" value="F:axon guidance receptor activity"/>
    <property type="evidence" value="ECO:0007669"/>
    <property type="project" value="TreeGrafter"/>
</dbReference>
<dbReference type="Proteomes" id="UP001152759">
    <property type="component" value="Chromosome 4"/>
</dbReference>
<dbReference type="InterPro" id="IPR013098">
    <property type="entry name" value="Ig_I-set"/>
</dbReference>
<accession>A0A9P0ACF1</accession>
<keyword evidence="3" id="KW-0812">Transmembrane</keyword>
<sequence length="278" mass="31746">MQRRLSALFVFNPRHKNEEPRSNHYLVADSSLKVVWYKGTLRLEPNEGRRLEIRGSRHILVLTKVQASDFGNYSCVADNSFGKSRAHLELSGIANPASFLSFPKGLLRDSYNISWSVDSYTPIEEFKLFFRKIPKNGSSSQTQGPNSNKRPTRRQDYNSTTGSWNAYAYNRLHSGWNDITLPVQPSESFTKKMWYTIKNLEPAAQYEAQVQAKNRFGWNQISDKFSFSTRGESNSVYDSQSIYSEPEMRDMGVIFNSATCLYQSLIMSIVVIVLTSAT</sequence>
<dbReference type="SUPFAM" id="SSF49265">
    <property type="entry name" value="Fibronectin type III"/>
    <property type="match status" value="1"/>
</dbReference>
<name>A0A9P0ACF1_BEMTA</name>
<dbReference type="CDD" id="cd00096">
    <property type="entry name" value="Ig"/>
    <property type="match status" value="1"/>
</dbReference>
<keyword evidence="3" id="KW-0472">Membrane</keyword>
<evidence type="ECO:0000313" key="5">
    <source>
        <dbReference type="EMBL" id="CAH0387831.1"/>
    </source>
</evidence>
<feature type="domain" description="Ig-like" evidence="4">
    <location>
        <begin position="34"/>
        <end position="91"/>
    </location>
</feature>
<evidence type="ECO:0000256" key="1">
    <source>
        <dbReference type="ARBA" id="ARBA00023319"/>
    </source>
</evidence>
<dbReference type="InterPro" id="IPR050958">
    <property type="entry name" value="Cell_Adh-Cytoskel_Orgn"/>
</dbReference>
<dbReference type="GO" id="GO:0030424">
    <property type="term" value="C:axon"/>
    <property type="evidence" value="ECO:0007669"/>
    <property type="project" value="TreeGrafter"/>
</dbReference>
<reference evidence="5" key="1">
    <citation type="submission" date="2021-12" db="EMBL/GenBank/DDBJ databases">
        <authorList>
            <person name="King R."/>
        </authorList>
    </citation>
    <scope>NUCLEOTIDE SEQUENCE</scope>
</reference>
<dbReference type="Gene3D" id="2.60.40.10">
    <property type="entry name" value="Immunoglobulins"/>
    <property type="match status" value="2"/>
</dbReference>
<dbReference type="EMBL" id="OU963865">
    <property type="protein sequence ID" value="CAH0387831.1"/>
    <property type="molecule type" value="Genomic_DNA"/>
</dbReference>
<proteinExistence type="predicted"/>
<feature type="transmembrane region" description="Helical" evidence="3">
    <location>
        <begin position="253"/>
        <end position="277"/>
    </location>
</feature>
<dbReference type="AlphaFoldDB" id="A0A9P0ACF1"/>
<evidence type="ECO:0000256" key="3">
    <source>
        <dbReference type="SAM" id="Phobius"/>
    </source>
</evidence>
<feature type="compositionally biased region" description="Polar residues" evidence="2">
    <location>
        <begin position="136"/>
        <end position="149"/>
    </location>
</feature>
<feature type="region of interest" description="Disordered" evidence="2">
    <location>
        <begin position="136"/>
        <end position="159"/>
    </location>
</feature>
<dbReference type="PROSITE" id="PS50835">
    <property type="entry name" value="IG_LIKE"/>
    <property type="match status" value="1"/>
</dbReference>
<evidence type="ECO:0000256" key="2">
    <source>
        <dbReference type="SAM" id="MobiDB-lite"/>
    </source>
</evidence>
<keyword evidence="1" id="KW-0393">Immunoglobulin domain</keyword>
<dbReference type="GO" id="GO:0043025">
    <property type="term" value="C:neuronal cell body"/>
    <property type="evidence" value="ECO:0007669"/>
    <property type="project" value="TreeGrafter"/>
</dbReference>
<dbReference type="GO" id="GO:0005886">
    <property type="term" value="C:plasma membrane"/>
    <property type="evidence" value="ECO:0007669"/>
    <property type="project" value="TreeGrafter"/>
</dbReference>
<dbReference type="InterPro" id="IPR007110">
    <property type="entry name" value="Ig-like_dom"/>
</dbReference>
<evidence type="ECO:0000313" key="6">
    <source>
        <dbReference type="Proteomes" id="UP001152759"/>
    </source>
</evidence>
<dbReference type="CDD" id="cd00063">
    <property type="entry name" value="FN3"/>
    <property type="match status" value="1"/>
</dbReference>
<dbReference type="PANTHER" id="PTHR45080">
    <property type="entry name" value="CONTACTIN 5"/>
    <property type="match status" value="1"/>
</dbReference>
<dbReference type="SUPFAM" id="SSF48726">
    <property type="entry name" value="Immunoglobulin"/>
    <property type="match status" value="1"/>
</dbReference>
<dbReference type="PANTHER" id="PTHR45080:SF33">
    <property type="entry name" value="IG-LIKE DOMAIN-CONTAINING PROTEIN"/>
    <property type="match status" value="1"/>
</dbReference>
<dbReference type="GO" id="GO:0050808">
    <property type="term" value="P:synapse organization"/>
    <property type="evidence" value="ECO:0007669"/>
    <property type="project" value="TreeGrafter"/>
</dbReference>
<dbReference type="InterPro" id="IPR036179">
    <property type="entry name" value="Ig-like_dom_sf"/>
</dbReference>
<protein>
    <recommendedName>
        <fullName evidence="4">Ig-like domain-containing protein</fullName>
    </recommendedName>
</protein>
<dbReference type="Pfam" id="PF07679">
    <property type="entry name" value="I-set"/>
    <property type="match status" value="1"/>
</dbReference>
<gene>
    <name evidence="5" type="ORF">BEMITA_LOCUS6798</name>
</gene>
<dbReference type="GO" id="GO:0007156">
    <property type="term" value="P:homophilic cell adhesion via plasma membrane adhesion molecules"/>
    <property type="evidence" value="ECO:0007669"/>
    <property type="project" value="TreeGrafter"/>
</dbReference>
<keyword evidence="6" id="KW-1185">Reference proteome</keyword>
<dbReference type="InterPro" id="IPR036116">
    <property type="entry name" value="FN3_sf"/>
</dbReference>
<dbReference type="InterPro" id="IPR003961">
    <property type="entry name" value="FN3_dom"/>
</dbReference>
<organism evidence="5 6">
    <name type="scientific">Bemisia tabaci</name>
    <name type="common">Sweetpotato whitefly</name>
    <name type="synonym">Aleurodes tabaci</name>
    <dbReference type="NCBI Taxonomy" id="7038"/>
    <lineage>
        <taxon>Eukaryota</taxon>
        <taxon>Metazoa</taxon>
        <taxon>Ecdysozoa</taxon>
        <taxon>Arthropoda</taxon>
        <taxon>Hexapoda</taxon>
        <taxon>Insecta</taxon>
        <taxon>Pterygota</taxon>
        <taxon>Neoptera</taxon>
        <taxon>Paraneoptera</taxon>
        <taxon>Hemiptera</taxon>
        <taxon>Sternorrhyncha</taxon>
        <taxon>Aleyrodoidea</taxon>
        <taxon>Aleyrodidae</taxon>
        <taxon>Aleyrodinae</taxon>
        <taxon>Bemisia</taxon>
    </lineage>
</organism>
<keyword evidence="3" id="KW-1133">Transmembrane helix</keyword>
<dbReference type="InterPro" id="IPR013783">
    <property type="entry name" value="Ig-like_fold"/>
</dbReference>